<name>A0A2A9MIB9_BESBE</name>
<accession>A0A2A9MIB9</accession>
<feature type="compositionally biased region" description="Low complexity" evidence="1">
    <location>
        <begin position="45"/>
        <end position="58"/>
    </location>
</feature>
<keyword evidence="2" id="KW-0732">Signal</keyword>
<feature type="region of interest" description="Disordered" evidence="1">
    <location>
        <begin position="116"/>
        <end position="152"/>
    </location>
</feature>
<dbReference type="AlphaFoldDB" id="A0A2A9MIB9"/>
<evidence type="ECO:0000313" key="4">
    <source>
        <dbReference type="Proteomes" id="UP000224006"/>
    </source>
</evidence>
<dbReference type="VEuPathDB" id="ToxoDB:BESB_041070"/>
<dbReference type="EMBL" id="NWUJ01000002">
    <property type="protein sequence ID" value="PFH37649.1"/>
    <property type="molecule type" value="Genomic_DNA"/>
</dbReference>
<dbReference type="RefSeq" id="XP_029221658.1">
    <property type="nucleotide sequence ID" value="XM_029362693.1"/>
</dbReference>
<reference evidence="3 4" key="1">
    <citation type="submission" date="2017-09" db="EMBL/GenBank/DDBJ databases">
        <title>Genome sequencing of Besnoitia besnoiti strain Bb-Ger1.</title>
        <authorList>
            <person name="Schares G."/>
            <person name="Venepally P."/>
            <person name="Lorenzi H.A."/>
        </authorList>
    </citation>
    <scope>NUCLEOTIDE SEQUENCE [LARGE SCALE GENOMIC DNA]</scope>
    <source>
        <strain evidence="3 4">Bb-Ger1</strain>
    </source>
</reference>
<sequence length="262" mass="28183">MRRRLVLALTNAAVSIGKAVPSAPEADYDRRSPCDLNRQPPVPRPGASAAAHPSGGLARSDFVSGVGGQQDEEAGCCADSYDALKGSSPGGPVSKAQAGGVSAGRFSAEAAALERGYRTGREHSRDPRTSERGAKAAGFTKKRRRETSRGSVAARELVTPEFVAHAMQWLVMLPFMIVVAESQVKCVGSHPEVERLQREAGVGSLDRRLRDKKDAQSPIFLECEFVGASGQRHNAQQNTTYIHTYGGSRLSRDEASRRRLQL</sequence>
<feature type="signal peptide" evidence="2">
    <location>
        <begin position="1"/>
        <end position="19"/>
    </location>
</feature>
<evidence type="ECO:0000256" key="1">
    <source>
        <dbReference type="SAM" id="MobiDB-lite"/>
    </source>
</evidence>
<dbReference type="Proteomes" id="UP000224006">
    <property type="component" value="Chromosome II"/>
</dbReference>
<dbReference type="KEGG" id="bbes:BESB_041070"/>
<feature type="region of interest" description="Disordered" evidence="1">
    <location>
        <begin position="20"/>
        <end position="69"/>
    </location>
</feature>
<comment type="caution">
    <text evidence="3">The sequence shown here is derived from an EMBL/GenBank/DDBJ whole genome shotgun (WGS) entry which is preliminary data.</text>
</comment>
<proteinExistence type="predicted"/>
<dbReference type="GeneID" id="40309088"/>
<organism evidence="3 4">
    <name type="scientific">Besnoitia besnoiti</name>
    <name type="common">Apicomplexan protozoan</name>
    <dbReference type="NCBI Taxonomy" id="94643"/>
    <lineage>
        <taxon>Eukaryota</taxon>
        <taxon>Sar</taxon>
        <taxon>Alveolata</taxon>
        <taxon>Apicomplexa</taxon>
        <taxon>Conoidasida</taxon>
        <taxon>Coccidia</taxon>
        <taxon>Eucoccidiorida</taxon>
        <taxon>Eimeriorina</taxon>
        <taxon>Sarcocystidae</taxon>
        <taxon>Besnoitia</taxon>
    </lineage>
</organism>
<feature type="chain" id="PRO_5013129198" evidence="2">
    <location>
        <begin position="20"/>
        <end position="262"/>
    </location>
</feature>
<protein>
    <submittedName>
        <fullName evidence="3">Uncharacterized protein</fullName>
    </submittedName>
</protein>
<evidence type="ECO:0000313" key="3">
    <source>
        <dbReference type="EMBL" id="PFH37649.1"/>
    </source>
</evidence>
<keyword evidence="4" id="KW-1185">Reference proteome</keyword>
<evidence type="ECO:0000256" key="2">
    <source>
        <dbReference type="SAM" id="SignalP"/>
    </source>
</evidence>
<gene>
    <name evidence="3" type="ORF">BESB_041070</name>
</gene>
<feature type="compositionally biased region" description="Basic and acidic residues" evidence="1">
    <location>
        <begin position="116"/>
        <end position="134"/>
    </location>
</feature>